<evidence type="ECO:0000313" key="2">
    <source>
        <dbReference type="Proteomes" id="UP000230971"/>
    </source>
</evidence>
<name>A0A2G5PSB4_MYCCE</name>
<protein>
    <submittedName>
        <fullName evidence="1">DUF2505 domain-containing protein</fullName>
    </submittedName>
</protein>
<organism evidence="1 2">
    <name type="scientific">Mycobacterium celatum</name>
    <dbReference type="NCBI Taxonomy" id="28045"/>
    <lineage>
        <taxon>Bacteria</taxon>
        <taxon>Bacillati</taxon>
        <taxon>Actinomycetota</taxon>
        <taxon>Actinomycetes</taxon>
        <taxon>Mycobacteriales</taxon>
        <taxon>Mycobacteriaceae</taxon>
        <taxon>Mycobacterium</taxon>
    </lineage>
</organism>
<proteinExistence type="predicted"/>
<comment type="caution">
    <text evidence="1">The sequence shown here is derived from an EMBL/GenBank/DDBJ whole genome shotgun (WGS) entry which is preliminary data.</text>
</comment>
<reference evidence="1 2" key="1">
    <citation type="journal article" date="2017" name="Infect. Genet. Evol.">
        <title>The new phylogeny of the genus Mycobacterium: The old and the news.</title>
        <authorList>
            <person name="Tortoli E."/>
            <person name="Fedrizzi T."/>
            <person name="Meehan C.J."/>
            <person name="Trovato A."/>
            <person name="Grottola A."/>
            <person name="Giacobazzi E."/>
            <person name="Serpini G.F."/>
            <person name="Tagliazucchi S."/>
            <person name="Fabio A."/>
            <person name="Bettua C."/>
            <person name="Bertorelli R."/>
            <person name="Frascaro F."/>
            <person name="De Sanctis V."/>
            <person name="Pecorari M."/>
            <person name="Jousson O."/>
            <person name="Segata N."/>
            <person name="Cirillo D.M."/>
        </authorList>
    </citation>
    <scope>NUCLEOTIDE SEQUENCE [LARGE SCALE GENOMIC DNA]</scope>
    <source>
        <strain evidence="1 2">NCTC 12882</strain>
    </source>
</reference>
<dbReference type="EMBL" id="PDKV01000001">
    <property type="protein sequence ID" value="PIB80894.1"/>
    <property type="molecule type" value="Genomic_DNA"/>
</dbReference>
<dbReference type="AlphaFoldDB" id="A0A2G5PSB4"/>
<dbReference type="InterPro" id="IPR019639">
    <property type="entry name" value="DUF2505"/>
</dbReference>
<evidence type="ECO:0000313" key="1">
    <source>
        <dbReference type="EMBL" id="PIB80894.1"/>
    </source>
</evidence>
<dbReference type="Pfam" id="PF10698">
    <property type="entry name" value="DUF2505"/>
    <property type="match status" value="1"/>
</dbReference>
<dbReference type="OrthoDB" id="5178774at2"/>
<accession>A0A2G5PSB4</accession>
<sequence length="166" mass="17664">MPRSFDVSVDSPAGADEILAAFGDERYWRARLAAGDGAVTLDSLAVDPAGRVAVTVTASLVRVELPKPIARFQRGDLRMVHNEAWSRVGDQVRGEVEVTVRGLRASAFAEALLVPIRSGSRLSVAVTVAVKVPLIGGQIENLVGDQLDEGIAATLGFTSDWIAENR</sequence>
<dbReference type="Proteomes" id="UP000230971">
    <property type="component" value="Unassembled WGS sequence"/>
</dbReference>
<gene>
    <name evidence="1" type="ORF">CQY23_01270</name>
</gene>